<dbReference type="PANTHER" id="PTHR38015">
    <property type="entry name" value="BLR6086 PROTEIN"/>
    <property type="match status" value="1"/>
</dbReference>
<reference evidence="3" key="1">
    <citation type="submission" date="2017-04" db="EMBL/GenBank/DDBJ databases">
        <authorList>
            <person name="Varghese N."/>
            <person name="Submissions S."/>
        </authorList>
    </citation>
    <scope>NUCLEOTIDE SEQUENCE [LARGE SCALE GENOMIC DNA]</scope>
    <source>
        <strain evidence="3">Ballard 720</strain>
    </source>
</reference>
<dbReference type="GeneID" id="95552280"/>
<dbReference type="PANTHER" id="PTHR38015:SF1">
    <property type="entry name" value="OPINE DEHYDROGENASE DOMAIN-CONTAINING PROTEIN"/>
    <property type="match status" value="1"/>
</dbReference>
<dbReference type="Proteomes" id="UP000192911">
    <property type="component" value="Unassembled WGS sequence"/>
</dbReference>
<accession>A0A1X7D4Z9</accession>
<dbReference type="Gene3D" id="3.40.50.720">
    <property type="entry name" value="NAD(P)-binding Rossmann-like Domain"/>
    <property type="match status" value="1"/>
</dbReference>
<dbReference type="AlphaFoldDB" id="A0A1X7D4Z9"/>
<dbReference type="SUPFAM" id="SSF51735">
    <property type="entry name" value="NAD(P)-binding Rossmann-fold domains"/>
    <property type="match status" value="1"/>
</dbReference>
<dbReference type="SUPFAM" id="SSF48179">
    <property type="entry name" value="6-phosphogluconate dehydrogenase C-terminal domain-like"/>
    <property type="match status" value="1"/>
</dbReference>
<dbReference type="InterPro" id="IPR013328">
    <property type="entry name" value="6PGD_dom2"/>
</dbReference>
<evidence type="ECO:0000313" key="2">
    <source>
        <dbReference type="EMBL" id="SMF08982.1"/>
    </source>
</evidence>
<protein>
    <submittedName>
        <fullName evidence="2">NAD/NADP octopine/nopaline dehydrogenase, alpha-helical domain</fullName>
    </submittedName>
</protein>
<dbReference type="EMBL" id="FXAH01000002">
    <property type="protein sequence ID" value="SMF08982.1"/>
    <property type="molecule type" value="Genomic_DNA"/>
</dbReference>
<dbReference type="Gene3D" id="1.10.1040.10">
    <property type="entry name" value="N-(1-d-carboxylethyl)-l-norvaline Dehydrogenase, domain 2"/>
    <property type="match status" value="1"/>
</dbReference>
<gene>
    <name evidence="2" type="ORF">SAMN06295900_102400</name>
</gene>
<dbReference type="GO" id="GO:0016491">
    <property type="term" value="F:oxidoreductase activity"/>
    <property type="evidence" value="ECO:0007669"/>
    <property type="project" value="InterPro"/>
</dbReference>
<sequence>MTATNPNPMPVLNVVVCGGGRTGHLAAVLFKQHPGVRVALLTNNRDTVEKYRGTEGGIAVSMPDGTTCSARPDVVTGEPAIALAGADVIVVTVPAHVRPPLLRAIAAHVPSDKPVYVGAIPGFCGFDWLAEQAFSACPNVVIWGMKDVSHIASDLDPGRSVRMGGAKSMLYVATHARESAASRAALLAHLRRLYTAPVELLDDYLEITLTPGNPIMHSSVIYGLIGPYGQWHDKTFSEPICWWTDCPELGAYFLERSDEENQLLCKTIERRMGLDLSSVKPLKQEIVEAYDDQIRDAGTMLSVLRTNRAYDAIRAPLVAAAGRPGYVIDKTHRAFHEDVAYGLALLVEMGRRLGVPLPHIEEVFRWTVSYMDGLRNSALDYFPETWPA</sequence>
<dbReference type="InterPro" id="IPR036291">
    <property type="entry name" value="NAD(P)-bd_dom_sf"/>
</dbReference>
<dbReference type="InterPro" id="IPR008927">
    <property type="entry name" value="6-PGluconate_DH-like_C_sf"/>
</dbReference>
<keyword evidence="3" id="KW-1185">Reference proteome</keyword>
<feature type="domain" description="Opine dehydrogenase" evidence="1">
    <location>
        <begin position="202"/>
        <end position="367"/>
    </location>
</feature>
<dbReference type="RefSeq" id="WP_233211903.1">
    <property type="nucleotide sequence ID" value="NZ_BSQD01000002.1"/>
</dbReference>
<proteinExistence type="predicted"/>
<dbReference type="InterPro" id="IPR003421">
    <property type="entry name" value="Opine_DH"/>
</dbReference>
<evidence type="ECO:0000313" key="3">
    <source>
        <dbReference type="Proteomes" id="UP000192911"/>
    </source>
</evidence>
<dbReference type="STRING" id="28094.SAMN06295900_102400"/>
<evidence type="ECO:0000259" key="1">
    <source>
        <dbReference type="Pfam" id="PF02317"/>
    </source>
</evidence>
<dbReference type="Pfam" id="PF02317">
    <property type="entry name" value="Octopine_DH"/>
    <property type="match status" value="1"/>
</dbReference>
<organism evidence="2 3">
    <name type="scientific">Trinickia caryophylli</name>
    <name type="common">Paraburkholderia caryophylli</name>
    <dbReference type="NCBI Taxonomy" id="28094"/>
    <lineage>
        <taxon>Bacteria</taxon>
        <taxon>Pseudomonadati</taxon>
        <taxon>Pseudomonadota</taxon>
        <taxon>Betaproteobacteria</taxon>
        <taxon>Burkholderiales</taxon>
        <taxon>Burkholderiaceae</taxon>
        <taxon>Trinickia</taxon>
    </lineage>
</organism>
<dbReference type="InterPro" id="IPR051729">
    <property type="entry name" value="Opine/Lysopine_DH"/>
</dbReference>
<name>A0A1X7D4Z9_TRICW</name>